<dbReference type="EMBL" id="LVCJ01000005">
    <property type="protein sequence ID" value="OAL39378.1"/>
    <property type="molecule type" value="Genomic_DNA"/>
</dbReference>
<dbReference type="OrthoDB" id="2963168at2759"/>
<dbReference type="InterPro" id="IPR043129">
    <property type="entry name" value="ATPase_NBD"/>
</dbReference>
<proteinExistence type="predicted"/>
<dbReference type="GeneID" id="34584672"/>
<dbReference type="Gene3D" id="3.30.420.40">
    <property type="match status" value="2"/>
</dbReference>
<sequence>MAPKRKRTASVVAAPTRRQILVGVDFGTTFSGVAWAQTSCPELQTTIIQWPDRDGSLEGQTSEKVPTELSYTDTDCLWGFGIPDEQPRHQWFKLSLDPNQKSNELSLLAVDYPDPKALPPGYNDEPSRTKLVTDYLTKLQQHTEKILRRKLGDSIFDTTPLCYTITVPAVWSDPAKARTHRCACRAGMGHDLKIVSEPEAAIMYALNTMDSQNLRVKDNFVLCDAGGGTVDLITYTIRSLKPTLKVREAVPGGGGACGSTFLNRIFRRYLEESLSDLDGFDDDTLEDALNEFENITKRRFTGQEQSIVIRVPGLTDNIAKGIKRQKLTIKAAVLKDLFNPVMTAITTLVKHQLQQSKGARAVILVGGFGQSPYLRSCIQQVIGKDIEIMQPAYGWTAVVRGALLHALHDITPDELRVTVDSRRVRRAYGSRCLKPYDISYHMGLAKDWNDFQGRYDVTAMRWFVQKGHEVDQETPVTTEWFLPRLVSEGPYQVRSFTLYTFTPKHEEPAPRFPCEEIKEFVTLTADLASIDHSEIPIKVGKDGKDYYVLEYQIKVAFFSAHMEFSLWRLGKQYGKVEAEFL</sequence>
<dbReference type="Gene3D" id="3.90.640.10">
    <property type="entry name" value="Actin, Chain A, domain 4"/>
    <property type="match status" value="1"/>
</dbReference>
<evidence type="ECO:0008006" key="5">
    <source>
        <dbReference type="Google" id="ProtNLM"/>
    </source>
</evidence>
<dbReference type="InterPro" id="IPR013126">
    <property type="entry name" value="Hsp_70_fam"/>
</dbReference>
<name>A0A178DBG9_9EURO</name>
<evidence type="ECO:0000256" key="1">
    <source>
        <dbReference type="ARBA" id="ARBA00022741"/>
    </source>
</evidence>
<keyword evidence="4" id="KW-1185">Reference proteome</keyword>
<dbReference type="GO" id="GO:0140662">
    <property type="term" value="F:ATP-dependent protein folding chaperone"/>
    <property type="evidence" value="ECO:0007669"/>
    <property type="project" value="InterPro"/>
</dbReference>
<dbReference type="PRINTS" id="PR00301">
    <property type="entry name" value="HEATSHOCK70"/>
</dbReference>
<dbReference type="GO" id="GO:0005524">
    <property type="term" value="F:ATP binding"/>
    <property type="evidence" value="ECO:0007669"/>
    <property type="project" value="UniProtKB-KW"/>
</dbReference>
<dbReference type="PANTHER" id="PTHR14187">
    <property type="entry name" value="ALPHA KINASE/ELONGATION FACTOR 2 KINASE"/>
    <property type="match status" value="1"/>
</dbReference>
<dbReference type="Pfam" id="PF00012">
    <property type="entry name" value="HSP70"/>
    <property type="match status" value="1"/>
</dbReference>
<dbReference type="AlphaFoldDB" id="A0A178DBG9"/>
<dbReference type="RefSeq" id="XP_022504390.1">
    <property type="nucleotide sequence ID" value="XM_022639554.1"/>
</dbReference>
<reference evidence="3 4" key="1">
    <citation type="submission" date="2016-03" db="EMBL/GenBank/DDBJ databases">
        <title>The draft genome sequence of Fonsecaea nubica causative agent of cutaneous subcutaneous infection in human host.</title>
        <authorList>
            <person name="Costa F."/>
            <person name="Sybren D.H."/>
            <person name="Raittz R.T."/>
            <person name="Weiss V.A."/>
            <person name="Leao A.C."/>
            <person name="Gomes R."/>
            <person name="De Souza E.M."/>
            <person name="Pedrosa F.O."/>
            <person name="Steffens M.B."/>
            <person name="Bombassaro A."/>
            <person name="Tadra-Sfeir M.Z."/>
            <person name="Moreno L.F."/>
            <person name="Najafzadeh M.J."/>
            <person name="Felipe M.S."/>
            <person name="Teixeira M."/>
            <person name="Sun J."/>
            <person name="Xi L."/>
            <person name="Castro M.A."/>
            <person name="Vicente V.A."/>
        </authorList>
    </citation>
    <scope>NUCLEOTIDE SEQUENCE [LARGE SCALE GENOMIC DNA]</scope>
    <source>
        <strain evidence="3 4">CBS 269.64</strain>
    </source>
</reference>
<protein>
    <recommendedName>
        <fullName evidence="5">Actin-like ATPase domain-containing protein</fullName>
    </recommendedName>
</protein>
<dbReference type="Proteomes" id="UP000185904">
    <property type="component" value="Unassembled WGS sequence"/>
</dbReference>
<comment type="caution">
    <text evidence="3">The sequence shown here is derived from an EMBL/GenBank/DDBJ whole genome shotgun (WGS) entry which is preliminary data.</text>
</comment>
<accession>A0A178DBG9</accession>
<evidence type="ECO:0000313" key="4">
    <source>
        <dbReference type="Proteomes" id="UP000185904"/>
    </source>
</evidence>
<dbReference type="PANTHER" id="PTHR14187:SF82">
    <property type="entry name" value="FAMILY CHAPERONE, PUTATIVE (AFU_ORTHOLOGUE AFUA_7G08575)-RELATED"/>
    <property type="match status" value="1"/>
</dbReference>
<gene>
    <name evidence="3" type="ORF">AYO20_01248</name>
</gene>
<dbReference type="SUPFAM" id="SSF53067">
    <property type="entry name" value="Actin-like ATPase domain"/>
    <property type="match status" value="2"/>
</dbReference>
<evidence type="ECO:0000313" key="3">
    <source>
        <dbReference type="EMBL" id="OAL39378.1"/>
    </source>
</evidence>
<dbReference type="CDD" id="cd10170">
    <property type="entry name" value="ASKHA_NBD_HSP70"/>
    <property type="match status" value="1"/>
</dbReference>
<keyword evidence="2" id="KW-0067">ATP-binding</keyword>
<organism evidence="3 4">
    <name type="scientific">Fonsecaea nubica</name>
    <dbReference type="NCBI Taxonomy" id="856822"/>
    <lineage>
        <taxon>Eukaryota</taxon>
        <taxon>Fungi</taxon>
        <taxon>Dikarya</taxon>
        <taxon>Ascomycota</taxon>
        <taxon>Pezizomycotina</taxon>
        <taxon>Eurotiomycetes</taxon>
        <taxon>Chaetothyriomycetidae</taxon>
        <taxon>Chaetothyriales</taxon>
        <taxon>Herpotrichiellaceae</taxon>
        <taxon>Fonsecaea</taxon>
    </lineage>
</organism>
<evidence type="ECO:0000256" key="2">
    <source>
        <dbReference type="ARBA" id="ARBA00022840"/>
    </source>
</evidence>
<keyword evidence="1" id="KW-0547">Nucleotide-binding</keyword>